<dbReference type="SFLD" id="SFLDS00003">
    <property type="entry name" value="Haloacid_Dehalogenase"/>
    <property type="match status" value="1"/>
</dbReference>
<feature type="region of interest" description="Disordered" evidence="4">
    <location>
        <begin position="224"/>
        <end position="259"/>
    </location>
</feature>
<dbReference type="PANTHER" id="PTHR46470">
    <property type="entry name" value="N-ACYLNEURAMINATE-9-PHOSPHATASE"/>
    <property type="match status" value="1"/>
</dbReference>
<comment type="cofactor">
    <cofactor evidence="1">
        <name>Mg(2+)</name>
        <dbReference type="ChEBI" id="CHEBI:18420"/>
    </cofactor>
</comment>
<dbReference type="Gene3D" id="1.10.150.240">
    <property type="entry name" value="Putative phosphatase, domain 2"/>
    <property type="match status" value="1"/>
</dbReference>
<dbReference type="EMBL" id="JAROCG010000001">
    <property type="protein sequence ID" value="MDN4611252.1"/>
    <property type="molecule type" value="Genomic_DNA"/>
</dbReference>
<dbReference type="NCBIfam" id="TIGR01549">
    <property type="entry name" value="HAD-SF-IA-v1"/>
    <property type="match status" value="1"/>
</dbReference>
<dbReference type="InterPro" id="IPR051400">
    <property type="entry name" value="HAD-like_hydrolase"/>
</dbReference>
<accession>A0ABT8K3V0</accession>
<proteinExistence type="predicted"/>
<evidence type="ECO:0000256" key="4">
    <source>
        <dbReference type="SAM" id="MobiDB-lite"/>
    </source>
</evidence>
<name>A0ABT8K3V0_9MICC</name>
<keyword evidence="2 5" id="KW-0378">Hydrolase</keyword>
<dbReference type="PRINTS" id="PR00413">
    <property type="entry name" value="HADHALOGNASE"/>
</dbReference>
<dbReference type="Pfam" id="PF00702">
    <property type="entry name" value="Hydrolase"/>
    <property type="match status" value="1"/>
</dbReference>
<sequence length="277" mass="29728">MAGAGKAAGGSPGVDGVLFDIDETLVDLEQAMGRTLQSIPDPALDHLSDDDWVRYKALYTGDPQRHYDRFLAGELTFEEQRVHRVRHARAGFTREPFLGHTADAWVRAYEQMLPLHFRAYDDVVPLLDELDARGIPYGAVSNNVHDYQRAKLDRAGLNRIAVLVGIDAVGVAKPDPAIYLEGARLIGTAPARTLYVGDNRLIDAVGAHAAGLVGVWLDRTGMRGEPVTAPAPNPSGDPVGLSEGAGNPEGPGSAEDALEVPRITDLAAVLQFLPSVR</sequence>
<dbReference type="SFLD" id="SFLDG01129">
    <property type="entry name" value="C1.5:_HAD__Beta-PGM__Phosphata"/>
    <property type="match status" value="1"/>
</dbReference>
<evidence type="ECO:0000313" key="6">
    <source>
        <dbReference type="Proteomes" id="UP001174209"/>
    </source>
</evidence>
<dbReference type="InterPro" id="IPR006439">
    <property type="entry name" value="HAD-SF_hydro_IA"/>
</dbReference>
<dbReference type="Gene3D" id="3.40.50.1000">
    <property type="entry name" value="HAD superfamily/HAD-like"/>
    <property type="match status" value="1"/>
</dbReference>
<dbReference type="InterPro" id="IPR023198">
    <property type="entry name" value="PGP-like_dom2"/>
</dbReference>
<dbReference type="EC" id="3.1.3.-" evidence="5"/>
<evidence type="ECO:0000256" key="2">
    <source>
        <dbReference type="ARBA" id="ARBA00022801"/>
    </source>
</evidence>
<dbReference type="GO" id="GO:0016787">
    <property type="term" value="F:hydrolase activity"/>
    <property type="evidence" value="ECO:0007669"/>
    <property type="project" value="UniProtKB-KW"/>
</dbReference>
<evidence type="ECO:0000256" key="3">
    <source>
        <dbReference type="ARBA" id="ARBA00022842"/>
    </source>
</evidence>
<comment type="caution">
    <text evidence="5">The sequence shown here is derived from an EMBL/GenBank/DDBJ whole genome shotgun (WGS) entry which is preliminary data.</text>
</comment>
<dbReference type="SUPFAM" id="SSF56784">
    <property type="entry name" value="HAD-like"/>
    <property type="match status" value="1"/>
</dbReference>
<dbReference type="InterPro" id="IPR023214">
    <property type="entry name" value="HAD_sf"/>
</dbReference>
<gene>
    <name evidence="5" type="ORF">P5G52_10265</name>
</gene>
<dbReference type="Proteomes" id="UP001174209">
    <property type="component" value="Unassembled WGS sequence"/>
</dbReference>
<dbReference type="PANTHER" id="PTHR46470:SF4">
    <property type="entry name" value="5-AMINO-6-(5-PHOSPHO-D-RIBITYLAMINO)URACIL PHOSPHATASE YIGB"/>
    <property type="match status" value="1"/>
</dbReference>
<reference evidence="5" key="1">
    <citation type="submission" date="2023-06" db="EMBL/GenBank/DDBJ databases">
        <title>MT1 and MT2 Draft Genomes of Novel Species.</title>
        <authorList>
            <person name="Venkateswaran K."/>
        </authorList>
    </citation>
    <scope>NUCLEOTIDE SEQUENCE</scope>
    <source>
        <strain evidence="5">IIF3SC-B10</strain>
    </source>
</reference>
<keyword evidence="6" id="KW-1185">Reference proteome</keyword>
<keyword evidence="3" id="KW-0460">Magnesium</keyword>
<dbReference type="RefSeq" id="WP_301227072.1">
    <property type="nucleotide sequence ID" value="NZ_JAROCG010000001.1"/>
</dbReference>
<evidence type="ECO:0000313" key="5">
    <source>
        <dbReference type="EMBL" id="MDN4611252.1"/>
    </source>
</evidence>
<organism evidence="5 6">
    <name type="scientific">Arthrobacter burdickii</name>
    <dbReference type="NCBI Taxonomy" id="3035920"/>
    <lineage>
        <taxon>Bacteria</taxon>
        <taxon>Bacillati</taxon>
        <taxon>Actinomycetota</taxon>
        <taxon>Actinomycetes</taxon>
        <taxon>Micrococcales</taxon>
        <taxon>Micrococcaceae</taxon>
        <taxon>Arthrobacter</taxon>
    </lineage>
</organism>
<dbReference type="InterPro" id="IPR036412">
    <property type="entry name" value="HAD-like_sf"/>
</dbReference>
<evidence type="ECO:0000256" key="1">
    <source>
        <dbReference type="ARBA" id="ARBA00001946"/>
    </source>
</evidence>
<protein>
    <submittedName>
        <fullName evidence="5">HAD family hydrolase</fullName>
        <ecNumber evidence="5">3.1.3.-</ecNumber>
    </submittedName>
</protein>